<evidence type="ECO:0000313" key="1">
    <source>
        <dbReference type="EMBL" id="EHL78791.1"/>
    </source>
</evidence>
<name>G9QJ59_9BACI</name>
<dbReference type="HOGENOM" id="CLU_123099_1_0_9"/>
<comment type="caution">
    <text evidence="1">The sequence shown here is derived from an EMBL/GenBank/DDBJ whole genome shotgun (WGS) entry which is preliminary data.</text>
</comment>
<proteinExistence type="predicted"/>
<dbReference type="EMBL" id="ACWF01000053">
    <property type="protein sequence ID" value="EHL78791.1"/>
    <property type="molecule type" value="Genomic_DNA"/>
</dbReference>
<evidence type="ECO:0000313" key="2">
    <source>
        <dbReference type="Proteomes" id="UP000011747"/>
    </source>
</evidence>
<organism evidence="1 2">
    <name type="scientific">Bacillus smithii 7_3_47FAA</name>
    <dbReference type="NCBI Taxonomy" id="665952"/>
    <lineage>
        <taxon>Bacteria</taxon>
        <taxon>Bacillati</taxon>
        <taxon>Bacillota</taxon>
        <taxon>Bacilli</taxon>
        <taxon>Bacillales</taxon>
        <taxon>Bacillaceae</taxon>
        <taxon>Bacillus</taxon>
    </lineage>
</organism>
<reference evidence="1 2" key="1">
    <citation type="submission" date="2011-09" db="EMBL/GenBank/DDBJ databases">
        <title>The Genome Sequence of Bacillus smithii 7_3_47FAA.</title>
        <authorList>
            <consortium name="The Broad Institute Genome Sequencing Platform"/>
            <person name="Earl A."/>
            <person name="Ward D."/>
            <person name="Feldgarden M."/>
            <person name="Gevers D."/>
            <person name="Daigneault M."/>
            <person name="Strauss J."/>
            <person name="Allen-Vercoe E."/>
            <person name="Young S.K."/>
            <person name="Zeng Q."/>
            <person name="Gargeya S."/>
            <person name="Fitzgerald M."/>
            <person name="Haas B."/>
            <person name="Abouelleil A."/>
            <person name="Alvarado L."/>
            <person name="Arachchi H.M."/>
            <person name="Berlin A."/>
            <person name="Brown A."/>
            <person name="Chapman S.B."/>
            <person name="Chen Z."/>
            <person name="Dunbar C."/>
            <person name="Freedman E."/>
            <person name="Gearin G."/>
            <person name="Goldberg J."/>
            <person name="Griggs A."/>
            <person name="Gujja S."/>
            <person name="Heiman D."/>
            <person name="Howarth C."/>
            <person name="Larson L."/>
            <person name="Lui A."/>
            <person name="MacDonald P.J.P."/>
            <person name="Montmayeur A."/>
            <person name="Murphy C."/>
            <person name="Neiman D."/>
            <person name="Pearson M."/>
            <person name="Priest M."/>
            <person name="Roberts A."/>
            <person name="Saif S."/>
            <person name="Shea T."/>
            <person name="Shenoy N."/>
            <person name="Sisk P."/>
            <person name="Stolte C."/>
            <person name="Sykes S."/>
            <person name="Wortman J."/>
            <person name="Nusbaum C."/>
            <person name="Birren B."/>
        </authorList>
    </citation>
    <scope>NUCLEOTIDE SEQUENCE [LARGE SCALE GENOMIC DNA]</scope>
    <source>
        <strain evidence="1 2">7_3_47FAA</strain>
    </source>
</reference>
<dbReference type="Proteomes" id="UP000011747">
    <property type="component" value="Unassembled WGS sequence"/>
</dbReference>
<gene>
    <name evidence="1" type="ORF">HMPREF1015_02507</name>
</gene>
<sequence length="144" mass="16980">MKTFKLVSLQFIEDQDAKDIDFIDGLIINKEDEKRTWLIELFTDLSYYDYFRDVQQRDKDLEIQVIISRPENSPAYFFGHIHCIKKMESNVSVLLQGRLTNRQNEFAERLLTDLVQMGLSGEQLVREFSGNLKKRPGHPVDKIR</sequence>
<dbReference type="RefSeq" id="WP_003353313.1">
    <property type="nucleotide sequence ID" value="NZ_JH414746.1"/>
</dbReference>
<protein>
    <recommendedName>
        <fullName evidence="3">YwpF-like protein</fullName>
    </recommendedName>
</protein>
<evidence type="ECO:0008006" key="3">
    <source>
        <dbReference type="Google" id="ProtNLM"/>
    </source>
</evidence>
<dbReference type="InterPro" id="IPR025573">
    <property type="entry name" value="YwpF"/>
</dbReference>
<dbReference type="AlphaFoldDB" id="G9QJ59"/>
<dbReference type="PATRIC" id="fig|665952.3.peg.1005"/>
<dbReference type="Pfam" id="PF14183">
    <property type="entry name" value="YwpF"/>
    <property type="match status" value="1"/>
</dbReference>
<accession>G9QJ59</accession>
<keyword evidence="2" id="KW-1185">Reference proteome</keyword>